<keyword evidence="2" id="KW-1185">Reference proteome</keyword>
<sequence>MLLTKAYHSWNDKDIIRVRLRFIDLNKSFFAEPPDAERLSRWRGIFYALADTSISPRLDEAVQLIKHHLSIDRLQDLQHEFTRLFSDNYRNGALSLAASAHLDGIIYLDTRSEVRAFLADSGGRTYAPTDDGEDSLVVLLDFLATLIRDEKDGFDTRSAQALLVTDFLVPFVKLLEDAARINYSAAFYRDCISFTGGYLELEQHFLA</sequence>
<dbReference type="EMBL" id="FQXS01000027">
    <property type="protein sequence ID" value="SHI06128.1"/>
    <property type="molecule type" value="Genomic_DNA"/>
</dbReference>
<dbReference type="InterPro" id="IPR036411">
    <property type="entry name" value="TorD-like_sf"/>
</dbReference>
<evidence type="ECO:0000313" key="2">
    <source>
        <dbReference type="Proteomes" id="UP000184139"/>
    </source>
</evidence>
<dbReference type="AlphaFoldDB" id="A0A1M5Y2U6"/>
<organism evidence="1 2">
    <name type="scientific">Desulfofustis glycolicus DSM 9705</name>
    <dbReference type="NCBI Taxonomy" id="1121409"/>
    <lineage>
        <taxon>Bacteria</taxon>
        <taxon>Pseudomonadati</taxon>
        <taxon>Thermodesulfobacteriota</taxon>
        <taxon>Desulfobulbia</taxon>
        <taxon>Desulfobulbales</taxon>
        <taxon>Desulfocapsaceae</taxon>
        <taxon>Desulfofustis</taxon>
    </lineage>
</organism>
<evidence type="ECO:0000313" key="1">
    <source>
        <dbReference type="EMBL" id="SHI06128.1"/>
    </source>
</evidence>
<dbReference type="SUPFAM" id="SSF89155">
    <property type="entry name" value="TorD-like"/>
    <property type="match status" value="1"/>
</dbReference>
<proteinExistence type="predicted"/>
<dbReference type="InterPro" id="IPR020945">
    <property type="entry name" value="DMSO/NO3_reduct_chaperone"/>
</dbReference>
<accession>A0A1M5Y2U6</accession>
<gene>
    <name evidence="1" type="ORF">SAMN02745124_03563</name>
</gene>
<name>A0A1M5Y2U6_9BACT</name>
<dbReference type="STRING" id="1121409.SAMN02745124_03563"/>
<dbReference type="Pfam" id="PF02613">
    <property type="entry name" value="Nitrate_red_del"/>
    <property type="match status" value="1"/>
</dbReference>
<dbReference type="Proteomes" id="UP000184139">
    <property type="component" value="Unassembled WGS sequence"/>
</dbReference>
<reference evidence="1 2" key="1">
    <citation type="submission" date="2016-11" db="EMBL/GenBank/DDBJ databases">
        <authorList>
            <person name="Jaros S."/>
            <person name="Januszkiewicz K."/>
            <person name="Wedrychowicz H."/>
        </authorList>
    </citation>
    <scope>NUCLEOTIDE SEQUENCE [LARGE SCALE GENOMIC DNA]</scope>
    <source>
        <strain evidence="1 2">DSM 9705</strain>
    </source>
</reference>
<dbReference type="Gene3D" id="1.10.3480.10">
    <property type="entry name" value="TorD-like"/>
    <property type="match status" value="1"/>
</dbReference>
<protein>
    <submittedName>
        <fullName evidence="1">Chaperone TorD involved in molybdoenzyme TorA maturation</fullName>
    </submittedName>
</protein>